<evidence type="ECO:0000313" key="2">
    <source>
        <dbReference type="EMBL" id="MED3562392.1"/>
    </source>
</evidence>
<sequence length="221" mass="26349">MLLKCNFCDPVLTKEMRLNGLKNSKSINTETDQYVKDEKNKYYHVECYVQHLMKRKKMGEMEARDKLNVQLEKVQKELKEMEDKDRFYKWIMNFYDTALPAYFCTKISEIISGQYEKVNEPIPYTTLLDIYEMMATFLNKNAFNKSFKNKGQRMNYDLAVVLGKYGDYKSYKERMKNEQDKVEITKEALDDQNKINHVLKKKNEQDDEGFNLSDVLEDILL</sequence>
<reference evidence="2 3" key="1">
    <citation type="submission" date="2023-03" db="EMBL/GenBank/DDBJ databases">
        <title>Bacillus Genome Sequencing.</title>
        <authorList>
            <person name="Dunlap C."/>
        </authorList>
    </citation>
    <scope>NUCLEOTIDE SEQUENCE [LARGE SCALE GENOMIC DNA]</scope>
    <source>
        <strain evidence="2 3">B-14544</strain>
    </source>
</reference>
<evidence type="ECO:0000256" key="1">
    <source>
        <dbReference type="SAM" id="Coils"/>
    </source>
</evidence>
<dbReference type="RefSeq" id="WP_327967315.1">
    <property type="nucleotide sequence ID" value="NZ_JARMQG010000084.1"/>
</dbReference>
<keyword evidence="1" id="KW-0175">Coiled coil</keyword>
<name>A0ABU6N932_9BACI</name>
<keyword evidence="3" id="KW-1185">Reference proteome</keyword>
<comment type="caution">
    <text evidence="2">The sequence shown here is derived from an EMBL/GenBank/DDBJ whole genome shotgun (WGS) entry which is preliminary data.</text>
</comment>
<feature type="coiled-coil region" evidence="1">
    <location>
        <begin position="168"/>
        <end position="195"/>
    </location>
</feature>
<accession>A0ABU6N932</accession>
<evidence type="ECO:0008006" key="4">
    <source>
        <dbReference type="Google" id="ProtNLM"/>
    </source>
</evidence>
<dbReference type="Proteomes" id="UP001330749">
    <property type="component" value="Unassembled WGS sequence"/>
</dbReference>
<dbReference type="EMBL" id="JARMQG010000084">
    <property type="protein sequence ID" value="MED3562392.1"/>
    <property type="molecule type" value="Genomic_DNA"/>
</dbReference>
<protein>
    <recommendedName>
        <fullName evidence="4">Phage protein</fullName>
    </recommendedName>
</protein>
<gene>
    <name evidence="2" type="ORF">P4447_07980</name>
</gene>
<proteinExistence type="predicted"/>
<organism evidence="2 3">
    <name type="scientific">Bacillus xiapuensis</name>
    <dbReference type="NCBI Taxonomy" id="2014075"/>
    <lineage>
        <taxon>Bacteria</taxon>
        <taxon>Bacillati</taxon>
        <taxon>Bacillota</taxon>
        <taxon>Bacilli</taxon>
        <taxon>Bacillales</taxon>
        <taxon>Bacillaceae</taxon>
        <taxon>Bacillus</taxon>
    </lineage>
</organism>
<evidence type="ECO:0000313" key="3">
    <source>
        <dbReference type="Proteomes" id="UP001330749"/>
    </source>
</evidence>